<comment type="caution">
    <text evidence="7">The sequence shown here is derived from an EMBL/GenBank/DDBJ whole genome shotgun (WGS) entry which is preliminary data.</text>
</comment>
<dbReference type="Proteomes" id="UP001529245">
    <property type="component" value="Unassembled WGS sequence"/>
</dbReference>
<dbReference type="InterPro" id="IPR022642">
    <property type="entry name" value="CheR_C"/>
</dbReference>
<dbReference type="SUPFAM" id="SSF53335">
    <property type="entry name" value="S-adenosyl-L-methionine-dependent methyltransferases"/>
    <property type="match status" value="1"/>
</dbReference>
<evidence type="ECO:0000256" key="5">
    <source>
        <dbReference type="ARBA" id="ARBA00022691"/>
    </source>
</evidence>
<keyword evidence="8" id="KW-1185">Reference proteome</keyword>
<dbReference type="Pfam" id="PF01739">
    <property type="entry name" value="CheR"/>
    <property type="match status" value="1"/>
</dbReference>
<dbReference type="InterPro" id="IPR050903">
    <property type="entry name" value="Bact_Chemotaxis_MeTrfase"/>
</dbReference>
<evidence type="ECO:0000256" key="1">
    <source>
        <dbReference type="ARBA" id="ARBA00001541"/>
    </source>
</evidence>
<dbReference type="PANTHER" id="PTHR24422">
    <property type="entry name" value="CHEMOTAXIS PROTEIN METHYLTRANSFERASE"/>
    <property type="match status" value="1"/>
</dbReference>
<feature type="domain" description="CheR-type methyltransferase" evidence="6">
    <location>
        <begin position="1"/>
        <end position="249"/>
    </location>
</feature>
<evidence type="ECO:0000313" key="7">
    <source>
        <dbReference type="EMBL" id="MDI9260862.1"/>
    </source>
</evidence>
<keyword evidence="5" id="KW-0949">S-adenosyl-L-methionine</keyword>
<reference evidence="7 8" key="1">
    <citation type="submission" date="2023-04" db="EMBL/GenBank/DDBJ databases">
        <title>A. sendaiensis sub sp. chiapanensis a novel subspecie with specific adaptation in bacterial cell wall isolated from an active volcano.</title>
        <authorList>
            <person name="Alvarez Gutierrez P.E."/>
            <person name="Ortiz Cortes L.Y."/>
        </authorList>
    </citation>
    <scope>NUCLEOTIDE SEQUENCE [LARGE SCALE GENOMIC DNA]</scope>
    <source>
        <strain evidence="7 8">PA2</strain>
    </source>
</reference>
<dbReference type="InterPro" id="IPR036804">
    <property type="entry name" value="CheR_N_sf"/>
</dbReference>
<evidence type="ECO:0000256" key="3">
    <source>
        <dbReference type="ARBA" id="ARBA00022603"/>
    </source>
</evidence>
<dbReference type="EMBL" id="JASGCB010000024">
    <property type="protein sequence ID" value="MDI9260862.1"/>
    <property type="molecule type" value="Genomic_DNA"/>
</dbReference>
<organism evidence="7 8">
    <name type="scientific">Alicyclobacillus sendaiensis PA2</name>
    <dbReference type="NCBI Taxonomy" id="3029425"/>
    <lineage>
        <taxon>Bacteria</taxon>
        <taxon>Bacillati</taxon>
        <taxon>Bacillota</taxon>
        <taxon>Bacilli</taxon>
        <taxon>Bacillales</taxon>
        <taxon>Alicyclobacillaceae</taxon>
        <taxon>Alicyclobacillus</taxon>
    </lineage>
</organism>
<dbReference type="RefSeq" id="WP_283204294.1">
    <property type="nucleotide sequence ID" value="NZ_JASGCB010000024.1"/>
</dbReference>
<dbReference type="PRINTS" id="PR00996">
    <property type="entry name" value="CHERMTFRASE"/>
</dbReference>
<keyword evidence="3" id="KW-0489">Methyltransferase</keyword>
<dbReference type="CDD" id="cd02440">
    <property type="entry name" value="AdoMet_MTases"/>
    <property type="match status" value="1"/>
</dbReference>
<dbReference type="SUPFAM" id="SSF47757">
    <property type="entry name" value="Chemotaxis receptor methyltransferase CheR, N-terminal domain"/>
    <property type="match status" value="1"/>
</dbReference>
<gene>
    <name evidence="7" type="ORF">QID03_11875</name>
</gene>
<dbReference type="InterPro" id="IPR029063">
    <property type="entry name" value="SAM-dependent_MTases_sf"/>
</dbReference>
<dbReference type="PROSITE" id="PS50123">
    <property type="entry name" value="CHER"/>
    <property type="match status" value="1"/>
</dbReference>
<keyword evidence="4" id="KW-0808">Transferase</keyword>
<comment type="catalytic activity">
    <reaction evidence="1">
        <text>L-glutamyl-[protein] + S-adenosyl-L-methionine = [protein]-L-glutamate 5-O-methyl ester + S-adenosyl-L-homocysteine</text>
        <dbReference type="Rhea" id="RHEA:24452"/>
        <dbReference type="Rhea" id="RHEA-COMP:10208"/>
        <dbReference type="Rhea" id="RHEA-COMP:10311"/>
        <dbReference type="ChEBI" id="CHEBI:29973"/>
        <dbReference type="ChEBI" id="CHEBI:57856"/>
        <dbReference type="ChEBI" id="CHEBI:59789"/>
        <dbReference type="ChEBI" id="CHEBI:82795"/>
        <dbReference type="EC" id="2.1.1.80"/>
    </reaction>
</comment>
<evidence type="ECO:0000256" key="4">
    <source>
        <dbReference type="ARBA" id="ARBA00022679"/>
    </source>
</evidence>
<dbReference type="SMART" id="SM00138">
    <property type="entry name" value="MeTrc"/>
    <property type="match status" value="1"/>
</dbReference>
<sequence>MEFVERVRQLAGIDLSQYKRPQMERRLAHLRDRRGFSDFRSYAQALSRDPSLLRELVDRVTIQVSELFRNPERWADLRARLEVQAVAPLRAWSAGCAHGEEPYSLAILCAELGLEADIWATDVDERALEQARQGVFALRALANVSPERLRRFFEPTDEGWRVSSAVRRRVRFERHDLLTDPYPHDLDLIVCRNVLIYLTDAAKQRVVVGCARALKPGGHLFVGSTEQLVGIDLCGLRLVAPFLYQKADGP</sequence>
<accession>A0ABT6Y0L2</accession>
<proteinExistence type="predicted"/>
<evidence type="ECO:0000259" key="6">
    <source>
        <dbReference type="PROSITE" id="PS50123"/>
    </source>
</evidence>
<dbReference type="Gene3D" id="3.40.50.150">
    <property type="entry name" value="Vaccinia Virus protein VP39"/>
    <property type="match status" value="1"/>
</dbReference>
<dbReference type="EC" id="2.1.1.80" evidence="2"/>
<dbReference type="PANTHER" id="PTHR24422:SF19">
    <property type="entry name" value="CHEMOTAXIS PROTEIN METHYLTRANSFERASE"/>
    <property type="match status" value="1"/>
</dbReference>
<dbReference type="Gene3D" id="1.10.155.10">
    <property type="entry name" value="Chemotaxis receptor methyltransferase CheR, N-terminal domain"/>
    <property type="match status" value="1"/>
</dbReference>
<dbReference type="InterPro" id="IPR000780">
    <property type="entry name" value="CheR_MeTrfase"/>
</dbReference>
<evidence type="ECO:0000256" key="2">
    <source>
        <dbReference type="ARBA" id="ARBA00012534"/>
    </source>
</evidence>
<evidence type="ECO:0000313" key="8">
    <source>
        <dbReference type="Proteomes" id="UP001529245"/>
    </source>
</evidence>
<dbReference type="Pfam" id="PF03705">
    <property type="entry name" value="CheR_N"/>
    <property type="match status" value="1"/>
</dbReference>
<protein>
    <recommendedName>
        <fullName evidence="2">protein-glutamate O-methyltransferase</fullName>
        <ecNumber evidence="2">2.1.1.80</ecNumber>
    </recommendedName>
</protein>
<name>A0ABT6Y0L2_ALISE</name>
<dbReference type="InterPro" id="IPR022641">
    <property type="entry name" value="CheR_N"/>
</dbReference>